<dbReference type="AlphaFoldDB" id="A0A1V5ZJZ5"/>
<gene>
    <name evidence="1" type="ORF">BWY04_01298</name>
</gene>
<sequence length="191" mass="22455">MQLELLLNEVELETKDKQLNILFDNYLSQVFSPSFKKRIDETLKNRISFKEVVDKTKNVVAYTIGNTIYVNSPVFYSKNINKGILFLLHEFIHILQNSKSFFIVNKFNDIKNTEARLYSLVQKNLIKPYSVFLTGKNQNLHSSGKDEILTYQMNNSIDWSAVKEGTKEKYIQILKQSKLFNLNSNFWKKRI</sequence>
<accession>A0A1V5ZJZ5</accession>
<protein>
    <recommendedName>
        <fullName evidence="2">DUF4157 domain-containing protein</fullName>
    </recommendedName>
</protein>
<proteinExistence type="predicted"/>
<dbReference type="EMBL" id="MWDB01000040">
    <property type="protein sequence ID" value="OQB40543.1"/>
    <property type="molecule type" value="Genomic_DNA"/>
</dbReference>
<organism evidence="1">
    <name type="scientific">candidate division CPR1 bacterium ADurb.Bin160</name>
    <dbReference type="NCBI Taxonomy" id="1852826"/>
    <lineage>
        <taxon>Bacteria</taxon>
        <taxon>candidate division CPR1</taxon>
    </lineage>
</organism>
<name>A0A1V5ZJZ5_9BACT</name>
<reference evidence="1" key="1">
    <citation type="submission" date="2017-02" db="EMBL/GenBank/DDBJ databases">
        <title>Delving into the versatile metabolic prowess of the omnipresent phylum Bacteroidetes.</title>
        <authorList>
            <person name="Nobu M.K."/>
            <person name="Mei R."/>
            <person name="Narihiro T."/>
            <person name="Kuroda K."/>
            <person name="Liu W.-T."/>
        </authorList>
    </citation>
    <scope>NUCLEOTIDE SEQUENCE</scope>
    <source>
        <strain evidence="1">ADurb.Bin160</strain>
    </source>
</reference>
<evidence type="ECO:0008006" key="2">
    <source>
        <dbReference type="Google" id="ProtNLM"/>
    </source>
</evidence>
<comment type="caution">
    <text evidence="1">The sequence shown here is derived from an EMBL/GenBank/DDBJ whole genome shotgun (WGS) entry which is preliminary data.</text>
</comment>
<evidence type="ECO:0000313" key="1">
    <source>
        <dbReference type="EMBL" id="OQB40543.1"/>
    </source>
</evidence>
<dbReference type="Proteomes" id="UP000485621">
    <property type="component" value="Unassembled WGS sequence"/>
</dbReference>